<dbReference type="InterPro" id="IPR013325">
    <property type="entry name" value="RNA_pol_sigma_r2"/>
</dbReference>
<evidence type="ECO:0000256" key="2">
    <source>
        <dbReference type="ARBA" id="ARBA00023015"/>
    </source>
</evidence>
<dbReference type="InterPro" id="IPR014289">
    <property type="entry name" value="RNA_pol_sigma-24-rel"/>
</dbReference>
<dbReference type="Proteomes" id="UP000178606">
    <property type="component" value="Unassembled WGS sequence"/>
</dbReference>
<dbReference type="InterPro" id="IPR014284">
    <property type="entry name" value="RNA_pol_sigma-70_dom"/>
</dbReference>
<dbReference type="NCBIfam" id="TIGR02937">
    <property type="entry name" value="sigma70-ECF"/>
    <property type="match status" value="1"/>
</dbReference>
<sequence length="205" mass="23868">MEDEPSLPHRTLSDPATWVERHGDYLYRNALFRLRDRDLAEEAVQETFLAALKARPEFAGRSSERTWLVGILKHKIVDHFRKVSRESPAEEMECLPYEEERPFLGEGEWKGHWRVGDGGGPAAWGISTDLDRREFWEVFNACLSRLPSRLVEAFTLREIDDLSSEEVCKVLRVTPTNLWVMLHRCRMQLRRCLEVNGFGSRPERG</sequence>
<organism evidence="8 9">
    <name type="scientific">Handelsmanbacteria sp. (strain RIFCSPLOWO2_12_FULL_64_10)</name>
    <dbReference type="NCBI Taxonomy" id="1817868"/>
    <lineage>
        <taxon>Bacteria</taxon>
        <taxon>Candidatus Handelsmaniibacteriota</taxon>
    </lineage>
</organism>
<dbReference type="InterPro" id="IPR007627">
    <property type="entry name" value="RNA_pol_sigma70_r2"/>
</dbReference>
<dbReference type="Pfam" id="PF08281">
    <property type="entry name" value="Sigma70_r4_2"/>
    <property type="match status" value="1"/>
</dbReference>
<evidence type="ECO:0000256" key="3">
    <source>
        <dbReference type="ARBA" id="ARBA00023082"/>
    </source>
</evidence>
<dbReference type="Gene3D" id="1.10.1740.10">
    <property type="match status" value="1"/>
</dbReference>
<dbReference type="InterPro" id="IPR036388">
    <property type="entry name" value="WH-like_DNA-bd_sf"/>
</dbReference>
<evidence type="ECO:0000313" key="8">
    <source>
        <dbReference type="EMBL" id="OGG50210.1"/>
    </source>
</evidence>
<evidence type="ECO:0000259" key="6">
    <source>
        <dbReference type="Pfam" id="PF04542"/>
    </source>
</evidence>
<dbReference type="Pfam" id="PF04542">
    <property type="entry name" value="Sigma70_r2"/>
    <property type="match status" value="1"/>
</dbReference>
<reference evidence="8 9" key="1">
    <citation type="journal article" date="2016" name="Nat. Commun.">
        <title>Thousands of microbial genomes shed light on interconnected biogeochemical processes in an aquifer system.</title>
        <authorList>
            <person name="Anantharaman K."/>
            <person name="Brown C.T."/>
            <person name="Hug L.A."/>
            <person name="Sharon I."/>
            <person name="Castelle C.J."/>
            <person name="Probst A.J."/>
            <person name="Thomas B.C."/>
            <person name="Singh A."/>
            <person name="Wilkins M.J."/>
            <person name="Karaoz U."/>
            <person name="Brodie E.L."/>
            <person name="Williams K.H."/>
            <person name="Hubbard S.S."/>
            <person name="Banfield J.F."/>
        </authorList>
    </citation>
    <scope>NUCLEOTIDE SEQUENCE [LARGE SCALE GENOMIC DNA]</scope>
    <source>
        <strain evidence="9">RIFCSPLOWO2_12_FULL_64_10</strain>
    </source>
</reference>
<name>A0A1F6CMF7_HANXR</name>
<dbReference type="GO" id="GO:0006352">
    <property type="term" value="P:DNA-templated transcription initiation"/>
    <property type="evidence" value="ECO:0007669"/>
    <property type="project" value="InterPro"/>
</dbReference>
<evidence type="ECO:0000313" key="9">
    <source>
        <dbReference type="Proteomes" id="UP000178606"/>
    </source>
</evidence>
<accession>A0A1F6CMF7</accession>
<dbReference type="PANTHER" id="PTHR43133">
    <property type="entry name" value="RNA POLYMERASE ECF-TYPE SIGMA FACTO"/>
    <property type="match status" value="1"/>
</dbReference>
<proteinExistence type="inferred from homology"/>
<evidence type="ECO:0000259" key="7">
    <source>
        <dbReference type="Pfam" id="PF08281"/>
    </source>
</evidence>
<dbReference type="InterPro" id="IPR013324">
    <property type="entry name" value="RNA_pol_sigma_r3/r4-like"/>
</dbReference>
<gene>
    <name evidence="8" type="ORF">A3F84_26290</name>
</gene>
<dbReference type="AlphaFoldDB" id="A0A1F6CMF7"/>
<keyword evidence="2" id="KW-0805">Transcription regulation</keyword>
<dbReference type="GO" id="GO:0016987">
    <property type="term" value="F:sigma factor activity"/>
    <property type="evidence" value="ECO:0007669"/>
    <property type="project" value="UniProtKB-KW"/>
</dbReference>
<evidence type="ECO:0000256" key="4">
    <source>
        <dbReference type="ARBA" id="ARBA00023125"/>
    </source>
</evidence>
<dbReference type="GO" id="GO:0003677">
    <property type="term" value="F:DNA binding"/>
    <property type="evidence" value="ECO:0007669"/>
    <property type="project" value="UniProtKB-KW"/>
</dbReference>
<dbReference type="InterPro" id="IPR013249">
    <property type="entry name" value="RNA_pol_sigma70_r4_t2"/>
</dbReference>
<evidence type="ECO:0000256" key="5">
    <source>
        <dbReference type="ARBA" id="ARBA00023163"/>
    </source>
</evidence>
<comment type="caution">
    <text evidence="8">The sequence shown here is derived from an EMBL/GenBank/DDBJ whole genome shotgun (WGS) entry which is preliminary data.</text>
</comment>
<evidence type="ECO:0008006" key="10">
    <source>
        <dbReference type="Google" id="ProtNLM"/>
    </source>
</evidence>
<dbReference type="SUPFAM" id="SSF88946">
    <property type="entry name" value="Sigma2 domain of RNA polymerase sigma factors"/>
    <property type="match status" value="1"/>
</dbReference>
<dbReference type="Gene3D" id="1.10.10.10">
    <property type="entry name" value="Winged helix-like DNA-binding domain superfamily/Winged helix DNA-binding domain"/>
    <property type="match status" value="1"/>
</dbReference>
<dbReference type="InterPro" id="IPR039425">
    <property type="entry name" value="RNA_pol_sigma-70-like"/>
</dbReference>
<keyword evidence="5" id="KW-0804">Transcription</keyword>
<dbReference type="NCBIfam" id="TIGR02943">
    <property type="entry name" value="Sig70_famx1"/>
    <property type="match status" value="1"/>
</dbReference>
<evidence type="ECO:0000256" key="1">
    <source>
        <dbReference type="ARBA" id="ARBA00010641"/>
    </source>
</evidence>
<keyword evidence="4" id="KW-0238">DNA-binding</keyword>
<feature type="domain" description="RNA polymerase sigma-70 region 2" evidence="6">
    <location>
        <begin position="19"/>
        <end position="85"/>
    </location>
</feature>
<protein>
    <recommendedName>
        <fullName evidence="10">RNA polymerase subunit sigma</fullName>
    </recommendedName>
</protein>
<dbReference type="EMBL" id="MFKF01000211">
    <property type="protein sequence ID" value="OGG50210.1"/>
    <property type="molecule type" value="Genomic_DNA"/>
</dbReference>
<keyword evidence="3" id="KW-0731">Sigma factor</keyword>
<feature type="domain" description="RNA polymerase sigma factor 70 region 4 type 2" evidence="7">
    <location>
        <begin position="141"/>
        <end position="189"/>
    </location>
</feature>
<comment type="similarity">
    <text evidence="1">Belongs to the sigma-70 factor family. ECF subfamily.</text>
</comment>
<dbReference type="SUPFAM" id="SSF88659">
    <property type="entry name" value="Sigma3 and sigma4 domains of RNA polymerase sigma factors"/>
    <property type="match status" value="1"/>
</dbReference>
<dbReference type="PANTHER" id="PTHR43133:SF8">
    <property type="entry name" value="RNA POLYMERASE SIGMA FACTOR HI_1459-RELATED"/>
    <property type="match status" value="1"/>
</dbReference>